<evidence type="ECO:0000313" key="4">
    <source>
        <dbReference type="Proteomes" id="UP000266089"/>
    </source>
</evidence>
<accession>A0A399E0Q2</accession>
<reference evidence="3 4" key="1">
    <citation type="submission" date="2018-08" db="EMBL/GenBank/DDBJ databases">
        <title>Meiothermus cateniformans JCM 15151 genome sequencing project.</title>
        <authorList>
            <person name="Da Costa M.S."/>
            <person name="Albuquerque L."/>
            <person name="Raposo P."/>
            <person name="Froufe H.J.C."/>
            <person name="Barroso C.S."/>
            <person name="Egas C."/>
        </authorList>
    </citation>
    <scope>NUCLEOTIDE SEQUENCE [LARGE SCALE GENOMIC DNA]</scope>
    <source>
        <strain evidence="3 4">JCM 15151</strain>
    </source>
</reference>
<dbReference type="PANTHER" id="PTHR43053">
    <property type="entry name" value="GLYCOSIDASE FAMILY 31"/>
    <property type="match status" value="1"/>
</dbReference>
<dbReference type="Gene3D" id="3.20.20.70">
    <property type="entry name" value="Aldolase class I"/>
    <property type="match status" value="1"/>
</dbReference>
<sequence>MQIQGYEFNISAGRLEETLGGYLLSGKTVQIGHPFGRTLFFKHGWQSWSEAGWVSLKESPQPIQPPERRPQCDDPAYALSPVHGGSGLGGLEGHDGRMLFLGALRPGARIEADRLYLKGICDHETQWFLAYGEQQEVLTRYAELLANTLGVRGQQPAPRVWCSWYSYYSDISESKMLETIAGLQGLPFEVFQLDDGWQQNMGDWEPNHKFPSGMSTIALRAQSQGLTPGLWLAPFIARPSSSLFKEHPDWFLRDEQGELVSAGSNWGGYYALDVTLPAVQSWLQSLIQKVRGWGYRYLKLDFLFAAALPGKRHANESREEAYREALRLIREAAGDDVYILACGAPILASLGLVDGLRIGPDVAPYWDNEDRRVYLHDPTGPSAYNALRTSLHRLWLKPLVHTDPDVAYFRTRYNLLTPAQRAALQDLALVAGFKATSDPPEWLDGEEREQLREWLEATPSILQTGPYTFKIGGREVDFSSWLEI</sequence>
<dbReference type="SMR" id="A0A399E0Q2"/>
<dbReference type="InterPro" id="IPR050985">
    <property type="entry name" value="Alpha-glycosidase_related"/>
</dbReference>
<evidence type="ECO:0000256" key="1">
    <source>
        <dbReference type="ARBA" id="ARBA00022801"/>
    </source>
</evidence>
<dbReference type="EMBL" id="QWKX01000059">
    <property type="protein sequence ID" value="RIH75722.1"/>
    <property type="molecule type" value="Genomic_DNA"/>
</dbReference>
<dbReference type="CDD" id="cd14791">
    <property type="entry name" value="GH36"/>
    <property type="match status" value="1"/>
</dbReference>
<dbReference type="AlphaFoldDB" id="A0A399E0Q2"/>
<dbReference type="Proteomes" id="UP000266089">
    <property type="component" value="Unassembled WGS sequence"/>
</dbReference>
<dbReference type="Pfam" id="PF02065">
    <property type="entry name" value="Melibiase"/>
    <property type="match status" value="1"/>
</dbReference>
<proteinExistence type="predicted"/>
<protein>
    <submittedName>
        <fullName evidence="3">Alpha-galactosidase</fullName>
        <ecNumber evidence="3">3.2.1.22</ecNumber>
    </submittedName>
</protein>
<evidence type="ECO:0000313" key="3">
    <source>
        <dbReference type="EMBL" id="RIH75722.1"/>
    </source>
</evidence>
<keyword evidence="2 3" id="KW-0326">Glycosidase</keyword>
<dbReference type="InterPro" id="IPR013785">
    <property type="entry name" value="Aldolase_TIM"/>
</dbReference>
<dbReference type="GO" id="GO:0016052">
    <property type="term" value="P:carbohydrate catabolic process"/>
    <property type="evidence" value="ECO:0007669"/>
    <property type="project" value="InterPro"/>
</dbReference>
<gene>
    <name evidence="3" type="primary">galA</name>
    <name evidence="3" type="ORF">Mcate_02088</name>
</gene>
<dbReference type="SUPFAM" id="SSF51445">
    <property type="entry name" value="(Trans)glycosidases"/>
    <property type="match status" value="1"/>
</dbReference>
<evidence type="ECO:0000256" key="2">
    <source>
        <dbReference type="ARBA" id="ARBA00023295"/>
    </source>
</evidence>
<dbReference type="OrthoDB" id="9758822at2"/>
<dbReference type="InterPro" id="IPR002252">
    <property type="entry name" value="Glyco_hydro_36"/>
</dbReference>
<dbReference type="RefSeq" id="WP_027888646.1">
    <property type="nucleotide sequence ID" value="NZ_JBHSXZ010000062.1"/>
</dbReference>
<organism evidence="3 4">
    <name type="scientific">Meiothermus taiwanensis</name>
    <dbReference type="NCBI Taxonomy" id="172827"/>
    <lineage>
        <taxon>Bacteria</taxon>
        <taxon>Thermotogati</taxon>
        <taxon>Deinococcota</taxon>
        <taxon>Deinococci</taxon>
        <taxon>Thermales</taxon>
        <taxon>Thermaceae</taxon>
        <taxon>Meiothermus</taxon>
    </lineage>
</organism>
<dbReference type="InterPro" id="IPR017853">
    <property type="entry name" value="GH"/>
</dbReference>
<dbReference type="GO" id="GO:0004557">
    <property type="term" value="F:alpha-galactosidase activity"/>
    <property type="evidence" value="ECO:0007669"/>
    <property type="project" value="UniProtKB-EC"/>
</dbReference>
<dbReference type="EC" id="3.2.1.22" evidence="3"/>
<dbReference type="PANTHER" id="PTHR43053:SF3">
    <property type="entry name" value="ALPHA-GALACTOSIDASE C-RELATED"/>
    <property type="match status" value="1"/>
</dbReference>
<comment type="caution">
    <text evidence="3">The sequence shown here is derived from an EMBL/GenBank/DDBJ whole genome shotgun (WGS) entry which is preliminary data.</text>
</comment>
<keyword evidence="1 3" id="KW-0378">Hydrolase</keyword>
<name>A0A399E0Q2_9DEIN</name>